<dbReference type="EMBL" id="JAAGUX010000083">
    <property type="protein sequence ID" value="NEW59211.1"/>
    <property type="molecule type" value="Genomic_DNA"/>
</dbReference>
<dbReference type="EMBL" id="JAAGUZ010000134">
    <property type="protein sequence ID" value="NEW48210.1"/>
    <property type="molecule type" value="Genomic_DNA"/>
</dbReference>
<dbReference type="PANTHER" id="PTHR30055:SF242">
    <property type="entry name" value="HTH-TYPE TRANSCRIPTIONAL REPRESSOR KSTR"/>
    <property type="match status" value="1"/>
</dbReference>
<sequence length="186" mass="20270">MLDVLETDGYDAVQLRLIARRAHVSLATVYKLFPTRDELIVSAIAEWMTEHTYGELKPLTSQDTVRDGLISVLRAVFEPWERSPKMLEAYHRARLGPAGQRLDAQGFNAVLPVAVGVLDGLDPVYAEDVALILTNMVLALIGAFAIGSIEITEILPLLERTVCRLTADNETAARGGKTPAQSGEDA</sequence>
<comment type="caution">
    <text evidence="4">The sequence shown here is derived from an EMBL/GenBank/DDBJ whole genome shotgun (WGS) entry which is preliminary data.</text>
</comment>
<dbReference type="GO" id="GO:0000976">
    <property type="term" value="F:transcription cis-regulatory region binding"/>
    <property type="evidence" value="ECO:0007669"/>
    <property type="project" value="TreeGrafter"/>
</dbReference>
<dbReference type="Gene3D" id="1.10.357.10">
    <property type="entry name" value="Tetracycline Repressor, domain 2"/>
    <property type="match status" value="1"/>
</dbReference>
<dbReference type="InterPro" id="IPR041642">
    <property type="entry name" value="KstR_C"/>
</dbReference>
<feature type="domain" description="HTH tetR-type" evidence="3">
    <location>
        <begin position="1"/>
        <end position="51"/>
    </location>
</feature>
<accession>A0A6P1DHU7</accession>
<dbReference type="InterPro" id="IPR001647">
    <property type="entry name" value="HTH_TetR"/>
</dbReference>
<dbReference type="Pfam" id="PF17925">
    <property type="entry name" value="TetR_C_20"/>
    <property type="match status" value="1"/>
</dbReference>
<feature type="DNA-binding region" description="H-T-H motif" evidence="2">
    <location>
        <begin position="14"/>
        <end position="33"/>
    </location>
</feature>
<evidence type="ECO:0000256" key="2">
    <source>
        <dbReference type="PROSITE-ProRule" id="PRU00335"/>
    </source>
</evidence>
<dbReference type="Pfam" id="PF00440">
    <property type="entry name" value="TetR_N"/>
    <property type="match status" value="1"/>
</dbReference>
<evidence type="ECO:0000259" key="3">
    <source>
        <dbReference type="PROSITE" id="PS50977"/>
    </source>
</evidence>
<keyword evidence="1 2" id="KW-0238">DNA-binding</keyword>
<protein>
    <submittedName>
        <fullName evidence="4">TetR/AcrR family transcriptional regulator</fullName>
    </submittedName>
</protein>
<organism evidence="4 6">
    <name type="scientific">Nocardia cyriacigeorgica</name>
    <dbReference type="NCBI Taxonomy" id="135487"/>
    <lineage>
        <taxon>Bacteria</taxon>
        <taxon>Bacillati</taxon>
        <taxon>Actinomycetota</taxon>
        <taxon>Actinomycetes</taxon>
        <taxon>Mycobacteriales</taxon>
        <taxon>Nocardiaceae</taxon>
        <taxon>Nocardia</taxon>
    </lineage>
</organism>
<proteinExistence type="predicted"/>
<evidence type="ECO:0000256" key="1">
    <source>
        <dbReference type="ARBA" id="ARBA00023125"/>
    </source>
</evidence>
<dbReference type="Proteomes" id="UP000468928">
    <property type="component" value="Unassembled WGS sequence"/>
</dbReference>
<dbReference type="InterPro" id="IPR050109">
    <property type="entry name" value="HTH-type_TetR-like_transc_reg"/>
</dbReference>
<evidence type="ECO:0000313" key="4">
    <source>
        <dbReference type="EMBL" id="NEW48210.1"/>
    </source>
</evidence>
<dbReference type="Proteomes" id="UP000470876">
    <property type="component" value="Unassembled WGS sequence"/>
</dbReference>
<dbReference type="PANTHER" id="PTHR30055">
    <property type="entry name" value="HTH-TYPE TRANSCRIPTIONAL REGULATOR RUTR"/>
    <property type="match status" value="1"/>
</dbReference>
<dbReference type="GO" id="GO:0003700">
    <property type="term" value="F:DNA-binding transcription factor activity"/>
    <property type="evidence" value="ECO:0007669"/>
    <property type="project" value="TreeGrafter"/>
</dbReference>
<name>A0A6P1DHU7_9NOCA</name>
<dbReference type="InterPro" id="IPR009057">
    <property type="entry name" value="Homeodomain-like_sf"/>
</dbReference>
<dbReference type="AlphaFoldDB" id="A0A6P1DHU7"/>
<dbReference type="PROSITE" id="PS50977">
    <property type="entry name" value="HTH_TETR_2"/>
    <property type="match status" value="1"/>
</dbReference>
<keyword evidence="7" id="KW-1185">Reference proteome</keyword>
<evidence type="ECO:0000313" key="7">
    <source>
        <dbReference type="Proteomes" id="UP000470876"/>
    </source>
</evidence>
<gene>
    <name evidence="4" type="ORF">GV789_27860</name>
    <name evidence="5" type="ORF">GV794_26770</name>
</gene>
<reference evidence="6 7" key="1">
    <citation type="submission" date="2020-01" db="EMBL/GenBank/DDBJ databases">
        <title>Genetics and antimicrobial susceptibilities of Nocardia species isolated from the soil; a comparison with species isolated from humans.</title>
        <authorList>
            <person name="Carrasco G."/>
            <person name="Monzon S."/>
            <person name="Sansegundo M."/>
            <person name="Garcia E."/>
            <person name="Garrido N."/>
            <person name="Medina M.J."/>
            <person name="Villalon P."/>
            <person name="Ramirez-Arocha A.C."/>
            <person name="Jimenez P."/>
            <person name="Cuesta I."/>
            <person name="Valdezate S."/>
        </authorList>
    </citation>
    <scope>NUCLEOTIDE SEQUENCE [LARGE SCALE GENOMIC DNA]</scope>
    <source>
        <strain evidence="4 6">CNM20110639</strain>
        <strain evidence="5 7">CNM20110649</strain>
    </source>
</reference>
<evidence type="ECO:0000313" key="5">
    <source>
        <dbReference type="EMBL" id="NEW59211.1"/>
    </source>
</evidence>
<dbReference type="SUPFAM" id="SSF46689">
    <property type="entry name" value="Homeodomain-like"/>
    <property type="match status" value="1"/>
</dbReference>
<evidence type="ECO:0000313" key="6">
    <source>
        <dbReference type="Proteomes" id="UP000468928"/>
    </source>
</evidence>